<reference evidence="2" key="2">
    <citation type="journal article" date="2015" name="Data Brief">
        <title>Shoot transcriptome of the giant reed, Arundo donax.</title>
        <authorList>
            <person name="Barrero R.A."/>
            <person name="Guerrero F.D."/>
            <person name="Moolhuijzen P."/>
            <person name="Goolsby J.A."/>
            <person name="Tidwell J."/>
            <person name="Bellgard S.E."/>
            <person name="Bellgard M.I."/>
        </authorList>
    </citation>
    <scope>NUCLEOTIDE SEQUENCE</scope>
    <source>
        <tissue evidence="2">Shoot tissue taken approximately 20 cm above the soil surface</tissue>
    </source>
</reference>
<reference evidence="2" key="1">
    <citation type="submission" date="2014-09" db="EMBL/GenBank/DDBJ databases">
        <authorList>
            <person name="Magalhaes I.L.F."/>
            <person name="Oliveira U."/>
            <person name="Santos F.R."/>
            <person name="Vidigal T.H.D.A."/>
            <person name="Brescovit A.D."/>
            <person name="Santos A.J."/>
        </authorList>
    </citation>
    <scope>NUCLEOTIDE SEQUENCE</scope>
    <source>
        <tissue evidence="2">Shoot tissue taken approximately 20 cm above the soil surface</tissue>
    </source>
</reference>
<organism evidence="2">
    <name type="scientific">Arundo donax</name>
    <name type="common">Giant reed</name>
    <name type="synonym">Donax arundinaceus</name>
    <dbReference type="NCBI Taxonomy" id="35708"/>
    <lineage>
        <taxon>Eukaryota</taxon>
        <taxon>Viridiplantae</taxon>
        <taxon>Streptophyta</taxon>
        <taxon>Embryophyta</taxon>
        <taxon>Tracheophyta</taxon>
        <taxon>Spermatophyta</taxon>
        <taxon>Magnoliopsida</taxon>
        <taxon>Liliopsida</taxon>
        <taxon>Poales</taxon>
        <taxon>Poaceae</taxon>
        <taxon>PACMAD clade</taxon>
        <taxon>Arundinoideae</taxon>
        <taxon>Arundineae</taxon>
        <taxon>Arundo</taxon>
    </lineage>
</organism>
<dbReference type="EMBL" id="GBRH01262594">
    <property type="protein sequence ID" value="JAD35301.1"/>
    <property type="molecule type" value="Transcribed_RNA"/>
</dbReference>
<name>A0A0A8Z910_ARUDO</name>
<proteinExistence type="predicted"/>
<feature type="transmembrane region" description="Helical" evidence="1">
    <location>
        <begin position="29"/>
        <end position="56"/>
    </location>
</feature>
<protein>
    <submittedName>
        <fullName evidence="2">Uncharacterized protein</fullName>
    </submittedName>
</protein>
<sequence length="57" mass="6688">MGFLVQLFSLKSVEIFTSYSLIDHCISNALFLTSMIYCMHMFHVFLLLVFSVLYLLF</sequence>
<evidence type="ECO:0000256" key="1">
    <source>
        <dbReference type="SAM" id="Phobius"/>
    </source>
</evidence>
<keyword evidence="1" id="KW-0812">Transmembrane</keyword>
<dbReference type="AlphaFoldDB" id="A0A0A8Z910"/>
<keyword evidence="1" id="KW-1133">Transmembrane helix</keyword>
<keyword evidence="1" id="KW-0472">Membrane</keyword>
<accession>A0A0A8Z910</accession>
<evidence type="ECO:0000313" key="2">
    <source>
        <dbReference type="EMBL" id="JAD35301.1"/>
    </source>
</evidence>